<dbReference type="EMBL" id="CM037616">
    <property type="protein sequence ID" value="KAH7991521.1"/>
    <property type="molecule type" value="Genomic_DNA"/>
</dbReference>
<name>A0ACB8EGC5_9SAUR</name>
<dbReference type="Proteomes" id="UP000827872">
    <property type="component" value="Linkage Group LG03"/>
</dbReference>
<evidence type="ECO:0000313" key="2">
    <source>
        <dbReference type="Proteomes" id="UP000827872"/>
    </source>
</evidence>
<organism evidence="1 2">
    <name type="scientific">Sphaerodactylus townsendi</name>
    <dbReference type="NCBI Taxonomy" id="933632"/>
    <lineage>
        <taxon>Eukaryota</taxon>
        <taxon>Metazoa</taxon>
        <taxon>Chordata</taxon>
        <taxon>Craniata</taxon>
        <taxon>Vertebrata</taxon>
        <taxon>Euteleostomi</taxon>
        <taxon>Lepidosauria</taxon>
        <taxon>Squamata</taxon>
        <taxon>Bifurcata</taxon>
        <taxon>Gekkota</taxon>
        <taxon>Sphaerodactylidae</taxon>
        <taxon>Sphaerodactylus</taxon>
    </lineage>
</organism>
<reference evidence="1" key="1">
    <citation type="submission" date="2021-08" db="EMBL/GenBank/DDBJ databases">
        <title>The first chromosome-level gecko genome reveals the dynamic sex chromosomes of Neotropical dwarf geckos (Sphaerodactylidae: Sphaerodactylus).</title>
        <authorList>
            <person name="Pinto B.J."/>
            <person name="Keating S.E."/>
            <person name="Gamble T."/>
        </authorList>
    </citation>
    <scope>NUCLEOTIDE SEQUENCE</scope>
    <source>
        <strain evidence="1">TG3544</strain>
    </source>
</reference>
<evidence type="ECO:0000313" key="1">
    <source>
        <dbReference type="EMBL" id="KAH7991521.1"/>
    </source>
</evidence>
<gene>
    <name evidence="1" type="ORF">K3G42_006984</name>
</gene>
<comment type="caution">
    <text evidence="1">The sequence shown here is derived from an EMBL/GenBank/DDBJ whole genome shotgun (WGS) entry which is preliminary data.</text>
</comment>
<sequence>MLGSCSWLWGSNLFSPPLQLKISFSENQLERTFQYPSEGSLLEEFGPPEESEPLVSTHGDEEEEEEELLLLHRGLPGLLRTKPLIVDESCRR</sequence>
<accession>A0ACB8EGC5</accession>
<proteinExistence type="predicted"/>
<protein>
    <submittedName>
        <fullName evidence="1">Uncharacterized protein</fullName>
    </submittedName>
</protein>
<keyword evidence="2" id="KW-1185">Reference proteome</keyword>